<evidence type="ECO:0000259" key="2">
    <source>
        <dbReference type="Pfam" id="PF00535"/>
    </source>
</evidence>
<dbReference type="Gene3D" id="3.90.550.10">
    <property type="entry name" value="Spore Coat Polysaccharide Biosynthesis Protein SpsA, Chain A"/>
    <property type="match status" value="1"/>
</dbReference>
<dbReference type="InterPro" id="IPR029044">
    <property type="entry name" value="Nucleotide-diphossugar_trans"/>
</dbReference>
<feature type="compositionally biased region" description="Polar residues" evidence="1">
    <location>
        <begin position="358"/>
        <end position="372"/>
    </location>
</feature>
<proteinExistence type="predicted"/>
<feature type="domain" description="Glycosyltransferase 2-like" evidence="2">
    <location>
        <begin position="5"/>
        <end position="124"/>
    </location>
</feature>
<evidence type="ECO:0000313" key="3">
    <source>
        <dbReference type="EMBL" id="MCQ4838789.1"/>
    </source>
</evidence>
<accession>A0ABT1RVU8</accession>
<comment type="caution">
    <text evidence="3">The sequence shown here is derived from an EMBL/GenBank/DDBJ whole genome shotgun (WGS) entry which is preliminary data.</text>
</comment>
<evidence type="ECO:0000256" key="1">
    <source>
        <dbReference type="SAM" id="MobiDB-lite"/>
    </source>
</evidence>
<dbReference type="InterPro" id="IPR011990">
    <property type="entry name" value="TPR-like_helical_dom_sf"/>
</dbReference>
<dbReference type="Gene3D" id="1.25.40.10">
    <property type="entry name" value="Tetratricopeptide repeat domain"/>
    <property type="match status" value="1"/>
</dbReference>
<reference evidence="3 4" key="1">
    <citation type="submission" date="2022-06" db="EMBL/GenBank/DDBJ databases">
        <title>Isolation of gut microbiota from human fecal samples.</title>
        <authorList>
            <person name="Pamer E.G."/>
            <person name="Barat B."/>
            <person name="Waligurski E."/>
            <person name="Medina S."/>
            <person name="Paddock L."/>
            <person name="Mostad J."/>
        </authorList>
    </citation>
    <scope>NUCLEOTIDE SEQUENCE [LARGE SCALE GENOMIC DNA]</scope>
    <source>
        <strain evidence="3 4">DFI.9.73</strain>
    </source>
</reference>
<dbReference type="GeneID" id="90531689"/>
<dbReference type="SUPFAM" id="SSF53448">
    <property type="entry name" value="Nucleotide-diphospho-sugar transferases"/>
    <property type="match status" value="1"/>
</dbReference>
<dbReference type="InterPro" id="IPR001173">
    <property type="entry name" value="Glyco_trans_2-like"/>
</dbReference>
<dbReference type="Proteomes" id="UP001524473">
    <property type="component" value="Unassembled WGS sequence"/>
</dbReference>
<dbReference type="CDD" id="cd02511">
    <property type="entry name" value="Beta4Glucosyltransferase"/>
    <property type="match status" value="1"/>
</dbReference>
<gene>
    <name evidence="3" type="ORF">NE695_02540</name>
</gene>
<evidence type="ECO:0000313" key="4">
    <source>
        <dbReference type="Proteomes" id="UP001524473"/>
    </source>
</evidence>
<dbReference type="Pfam" id="PF00535">
    <property type="entry name" value="Glycos_transf_2"/>
    <property type="match status" value="1"/>
</dbReference>
<keyword evidence="4" id="KW-1185">Reference proteome</keyword>
<protein>
    <submittedName>
        <fullName evidence="3">Glycosyltransferase family 2 protein</fullName>
    </submittedName>
</protein>
<dbReference type="SUPFAM" id="SSF81901">
    <property type="entry name" value="HCP-like"/>
    <property type="match status" value="1"/>
</dbReference>
<sequence>MTTISLCMIVRNEEEVLARCLNSAQSLADEIIIVDTGSTDHTKEVARQYTDSVYDFAWTDDFSAARNFSFSKATQDFCLWLDADDILEPEDLNSLLSLKASLTTDTDVVMLRYHTAFDEAGNPTFTYYRERLIRRLSGLRFQGAIHETIAPAGVVLYCEAAVTHRKLKPGDPNRNLRIFEKLLSEGAGLSPREQFYYARELTYHGKDEKAADILRSYLDAGQGWVENEIEACRTLSQCLDRLGKPKESLLALLQSLQFGPPRAELCCDIGLYFFRQEDFTTASFWYELALTCKRRDASGGFVIPDCYGYIPDLQLCVCHYRLGNLALAKEYNERAGRLKPESQAVLYNRNFFNSLSQPSIQPGQTAAGNAENSGWLKT</sequence>
<dbReference type="PANTHER" id="PTHR43630:SF2">
    <property type="entry name" value="GLYCOSYLTRANSFERASE"/>
    <property type="match status" value="1"/>
</dbReference>
<name>A0ABT1RVU8_9FIRM</name>
<dbReference type="PANTHER" id="PTHR43630">
    <property type="entry name" value="POLY-BETA-1,6-N-ACETYL-D-GLUCOSAMINE SYNTHASE"/>
    <property type="match status" value="1"/>
</dbReference>
<dbReference type="RefSeq" id="WP_082942117.1">
    <property type="nucleotide sequence ID" value="NZ_CABKVV010000012.1"/>
</dbReference>
<dbReference type="EMBL" id="JANFZH010000004">
    <property type="protein sequence ID" value="MCQ4838789.1"/>
    <property type="molecule type" value="Genomic_DNA"/>
</dbReference>
<feature type="region of interest" description="Disordered" evidence="1">
    <location>
        <begin position="358"/>
        <end position="378"/>
    </location>
</feature>
<organism evidence="3 4">
    <name type="scientific">Neglectibacter timonensis</name>
    <dbReference type="NCBI Taxonomy" id="1776382"/>
    <lineage>
        <taxon>Bacteria</taxon>
        <taxon>Bacillati</taxon>
        <taxon>Bacillota</taxon>
        <taxon>Clostridia</taxon>
        <taxon>Eubacteriales</taxon>
        <taxon>Oscillospiraceae</taxon>
        <taxon>Neglectibacter</taxon>
    </lineage>
</organism>